<feature type="domain" description="Riboflavin kinase" evidence="16">
    <location>
        <begin position="194"/>
        <end position="314"/>
    </location>
</feature>
<sequence length="314" mass="36660">MEVFLLKLDSKNCPNKRLKTLEEVPENTAITVGNFDGVHLGHRYLIENLKKKAKSENLKTLVLTFCPHPLKVLAPQLLPCELTDINEKIEIFRELGVDYLCFIRFDKEFAKIRAREFLEKIIYEKLKCRYLLVGYDWRYGYRREGEIELAKEVGSELGFEVEEAKPFKIKGHIVSSTLIRRLLREGRVEEVREYLGHNYWVKRKVVKGDQRGSKIGFPTANLQNTENLCLKEGVYAVKVEDKYLGVANYGYRPTFGKKKRVLEVHILDFEGNLRGKRIKVEFLKFIREEKKFSSVEELIQQIKKDVEAVKGLSK</sequence>
<dbReference type="PANTHER" id="PTHR22749:SF6">
    <property type="entry name" value="RIBOFLAVIN KINASE"/>
    <property type="match status" value="1"/>
</dbReference>
<dbReference type="GO" id="GO:0003919">
    <property type="term" value="F:FMN adenylyltransferase activity"/>
    <property type="evidence" value="ECO:0007669"/>
    <property type="project" value="UniProtKB-UniRule"/>
</dbReference>
<dbReference type="InParanoid" id="O66535"/>
<keyword evidence="5 15" id="KW-0288">FMN</keyword>
<dbReference type="NCBIfam" id="NF004162">
    <property type="entry name" value="PRK05627.1-5"/>
    <property type="match status" value="1"/>
</dbReference>
<dbReference type="InterPro" id="IPR004821">
    <property type="entry name" value="Cyt_trans-like"/>
</dbReference>
<dbReference type="RefSeq" id="WP_010880033.1">
    <property type="nucleotide sequence ID" value="NC_000918.1"/>
</dbReference>
<evidence type="ECO:0000256" key="11">
    <source>
        <dbReference type="ARBA" id="ARBA00022840"/>
    </source>
</evidence>
<dbReference type="EMBL" id="AE000657">
    <property type="protein sequence ID" value="AAC06488.1"/>
    <property type="molecule type" value="Genomic_DNA"/>
</dbReference>
<evidence type="ECO:0000256" key="9">
    <source>
        <dbReference type="ARBA" id="ARBA00022777"/>
    </source>
</evidence>
<dbReference type="InterPro" id="IPR015865">
    <property type="entry name" value="Riboflavin_kinase_bac/euk"/>
</dbReference>
<protein>
    <recommendedName>
        <fullName evidence="15">Riboflavin biosynthesis protein</fullName>
    </recommendedName>
    <domain>
        <recommendedName>
            <fullName evidence="15">Riboflavin kinase</fullName>
            <ecNumber evidence="15">2.7.1.26</ecNumber>
        </recommendedName>
        <alternativeName>
            <fullName evidence="15">Flavokinase</fullName>
        </alternativeName>
    </domain>
    <domain>
        <recommendedName>
            <fullName evidence="15">FMN adenylyltransferase</fullName>
            <ecNumber evidence="15">2.7.7.2</ecNumber>
        </recommendedName>
        <alternativeName>
            <fullName evidence="15">FAD pyrophosphorylase</fullName>
        </alternativeName>
        <alternativeName>
            <fullName evidence="15">FAD synthase</fullName>
        </alternativeName>
    </domain>
</protein>
<keyword evidence="9 15" id="KW-0418">Kinase</keyword>
<evidence type="ECO:0000256" key="13">
    <source>
        <dbReference type="ARBA" id="ARBA00047880"/>
    </source>
</evidence>
<dbReference type="InterPro" id="IPR014729">
    <property type="entry name" value="Rossmann-like_a/b/a_fold"/>
</dbReference>
<keyword evidence="18" id="KW-1185">Reference proteome</keyword>
<comment type="similarity">
    <text evidence="15">Belongs to the ribF family.</text>
</comment>
<dbReference type="CDD" id="cd02064">
    <property type="entry name" value="FAD_synthetase_N"/>
    <property type="match status" value="1"/>
</dbReference>
<keyword evidence="8 15" id="KW-0547">Nucleotide-binding</keyword>
<dbReference type="GO" id="GO:0009231">
    <property type="term" value="P:riboflavin biosynthetic process"/>
    <property type="evidence" value="ECO:0007669"/>
    <property type="project" value="InterPro"/>
</dbReference>
<keyword evidence="11 15" id="KW-0067">ATP-binding</keyword>
<dbReference type="GO" id="GO:0005524">
    <property type="term" value="F:ATP binding"/>
    <property type="evidence" value="ECO:0007669"/>
    <property type="project" value="UniProtKB-UniRule"/>
</dbReference>
<dbReference type="STRING" id="224324.aq_139"/>
<evidence type="ECO:0000256" key="2">
    <source>
        <dbReference type="ARBA" id="ARBA00004726"/>
    </source>
</evidence>
<organism evidence="17 18">
    <name type="scientific">Aquifex aeolicus (strain VF5)</name>
    <dbReference type="NCBI Taxonomy" id="224324"/>
    <lineage>
        <taxon>Bacteria</taxon>
        <taxon>Pseudomonadati</taxon>
        <taxon>Aquificota</taxon>
        <taxon>Aquificia</taxon>
        <taxon>Aquificales</taxon>
        <taxon>Aquificaceae</taxon>
        <taxon>Aquifex</taxon>
    </lineage>
</organism>
<dbReference type="SMART" id="SM00904">
    <property type="entry name" value="Flavokinase"/>
    <property type="match status" value="1"/>
</dbReference>
<dbReference type="PIR" id="D70313">
    <property type="entry name" value="D70313"/>
</dbReference>
<dbReference type="PATRIC" id="fig|224324.8.peg.118"/>
<dbReference type="Pfam" id="PF01687">
    <property type="entry name" value="Flavokinase"/>
    <property type="match status" value="1"/>
</dbReference>
<reference evidence="17 18" key="1">
    <citation type="journal article" date="1998" name="Nature">
        <title>The complete genome of the hyperthermophilic bacterium Aquifex aeolicus.</title>
        <authorList>
            <person name="Deckert G."/>
            <person name="Warren P.V."/>
            <person name="Gaasterland T."/>
            <person name="Young W.G."/>
            <person name="Lenox A.L."/>
            <person name="Graham D.E."/>
            <person name="Overbeek R."/>
            <person name="Snead M.A."/>
            <person name="Keller M."/>
            <person name="Aujay M."/>
            <person name="Huber R."/>
            <person name="Feldman R.A."/>
            <person name="Short J.M."/>
            <person name="Olson G.J."/>
            <person name="Swanson R.V."/>
        </authorList>
    </citation>
    <scope>NUCLEOTIDE SEQUENCE [LARGE SCALE GENOMIC DNA]</scope>
    <source>
        <strain evidence="17 18">VF5</strain>
    </source>
</reference>
<dbReference type="GO" id="GO:0006747">
    <property type="term" value="P:FAD biosynthetic process"/>
    <property type="evidence" value="ECO:0007669"/>
    <property type="project" value="UniProtKB-UniRule"/>
</dbReference>
<comment type="catalytic activity">
    <reaction evidence="14 15">
        <text>FMN + ATP + H(+) = FAD + diphosphate</text>
        <dbReference type="Rhea" id="RHEA:17237"/>
        <dbReference type="ChEBI" id="CHEBI:15378"/>
        <dbReference type="ChEBI" id="CHEBI:30616"/>
        <dbReference type="ChEBI" id="CHEBI:33019"/>
        <dbReference type="ChEBI" id="CHEBI:57692"/>
        <dbReference type="ChEBI" id="CHEBI:58210"/>
        <dbReference type="EC" id="2.7.7.2"/>
    </reaction>
</comment>
<dbReference type="FunFam" id="2.40.30.30:FF:000003">
    <property type="entry name" value="Riboflavin biosynthesis protein"/>
    <property type="match status" value="1"/>
</dbReference>
<evidence type="ECO:0000256" key="7">
    <source>
        <dbReference type="ARBA" id="ARBA00022695"/>
    </source>
</evidence>
<evidence type="ECO:0000256" key="8">
    <source>
        <dbReference type="ARBA" id="ARBA00022741"/>
    </source>
</evidence>
<dbReference type="InterPro" id="IPR023468">
    <property type="entry name" value="Riboflavin_kinase"/>
</dbReference>
<dbReference type="FunFam" id="3.40.50.620:FF:000021">
    <property type="entry name" value="Riboflavin biosynthesis protein"/>
    <property type="match status" value="1"/>
</dbReference>
<dbReference type="FunCoup" id="O66535">
    <property type="interactions" value="354"/>
</dbReference>
<dbReference type="GO" id="GO:0006771">
    <property type="term" value="P:riboflavin metabolic process"/>
    <property type="evidence" value="ECO:0000318"/>
    <property type="project" value="GO_Central"/>
</dbReference>
<dbReference type="InterPro" id="IPR023465">
    <property type="entry name" value="Riboflavin_kinase_dom_sf"/>
</dbReference>
<dbReference type="EC" id="2.7.7.2" evidence="15"/>
<dbReference type="InterPro" id="IPR015864">
    <property type="entry name" value="FAD_synthase"/>
</dbReference>
<keyword evidence="10 15" id="KW-0274">FAD</keyword>
<keyword evidence="12" id="KW-0511">Multifunctional enzyme</keyword>
<keyword evidence="7 15" id="KW-0548">Nucleotidyltransferase</keyword>
<dbReference type="UniPathway" id="UPA00276">
    <property type="reaction ID" value="UER00406"/>
</dbReference>
<dbReference type="NCBIfam" id="TIGR00083">
    <property type="entry name" value="ribF"/>
    <property type="match status" value="1"/>
</dbReference>
<dbReference type="Pfam" id="PF06574">
    <property type="entry name" value="FAD_syn"/>
    <property type="match status" value="1"/>
</dbReference>
<evidence type="ECO:0000256" key="12">
    <source>
        <dbReference type="ARBA" id="ARBA00023268"/>
    </source>
</evidence>
<dbReference type="Proteomes" id="UP000000798">
    <property type="component" value="Chromosome"/>
</dbReference>
<dbReference type="GO" id="GO:0009398">
    <property type="term" value="P:FMN biosynthetic process"/>
    <property type="evidence" value="ECO:0000318"/>
    <property type="project" value="GO_Central"/>
</dbReference>
<dbReference type="PIRSF" id="PIRSF004491">
    <property type="entry name" value="FAD_Synth"/>
    <property type="match status" value="1"/>
</dbReference>
<gene>
    <name evidence="17" type="primary">ribF</name>
    <name evidence="17" type="ordered locus">aq_139</name>
</gene>
<dbReference type="SUPFAM" id="SSF52374">
    <property type="entry name" value="Nucleotidylyl transferase"/>
    <property type="match status" value="1"/>
</dbReference>
<dbReference type="NCBIfam" id="TIGR00125">
    <property type="entry name" value="cyt_tran_rel"/>
    <property type="match status" value="1"/>
</dbReference>
<comment type="pathway">
    <text evidence="2 15">Cofactor biosynthesis; FAD biosynthesis; FAD from FMN: step 1/1.</text>
</comment>
<dbReference type="EC" id="2.7.1.26" evidence="15"/>
<dbReference type="eggNOG" id="COG0196">
    <property type="taxonomic scope" value="Bacteria"/>
</dbReference>
<dbReference type="NCBIfam" id="NF004160">
    <property type="entry name" value="PRK05627.1-3"/>
    <property type="match status" value="1"/>
</dbReference>
<name>O66535_AQUAE</name>
<evidence type="ECO:0000256" key="3">
    <source>
        <dbReference type="ARBA" id="ARBA00005201"/>
    </source>
</evidence>
<keyword evidence="6 15" id="KW-0808">Transferase</keyword>
<evidence type="ECO:0000256" key="14">
    <source>
        <dbReference type="ARBA" id="ARBA00049494"/>
    </source>
</evidence>
<proteinExistence type="inferred from homology"/>
<evidence type="ECO:0000256" key="6">
    <source>
        <dbReference type="ARBA" id="ARBA00022679"/>
    </source>
</evidence>
<evidence type="ECO:0000256" key="1">
    <source>
        <dbReference type="ARBA" id="ARBA00002121"/>
    </source>
</evidence>
<comment type="catalytic activity">
    <reaction evidence="13 15">
        <text>riboflavin + ATP = FMN + ADP + H(+)</text>
        <dbReference type="Rhea" id="RHEA:14357"/>
        <dbReference type="ChEBI" id="CHEBI:15378"/>
        <dbReference type="ChEBI" id="CHEBI:30616"/>
        <dbReference type="ChEBI" id="CHEBI:57986"/>
        <dbReference type="ChEBI" id="CHEBI:58210"/>
        <dbReference type="ChEBI" id="CHEBI:456216"/>
        <dbReference type="EC" id="2.7.1.26"/>
    </reaction>
</comment>
<dbReference type="UniPathway" id="UPA00277">
    <property type="reaction ID" value="UER00407"/>
</dbReference>
<dbReference type="PANTHER" id="PTHR22749">
    <property type="entry name" value="RIBOFLAVIN KINASE/FMN ADENYLYLTRANSFERASE"/>
    <property type="match status" value="1"/>
</dbReference>
<comment type="pathway">
    <text evidence="3 15">Cofactor biosynthesis; FMN biosynthesis; FMN from riboflavin (ATP route): step 1/1.</text>
</comment>
<dbReference type="SUPFAM" id="SSF82114">
    <property type="entry name" value="Riboflavin kinase-like"/>
    <property type="match status" value="1"/>
</dbReference>
<evidence type="ECO:0000256" key="15">
    <source>
        <dbReference type="PIRNR" id="PIRNR004491"/>
    </source>
</evidence>
<evidence type="ECO:0000259" key="16">
    <source>
        <dbReference type="SMART" id="SM00904"/>
    </source>
</evidence>
<dbReference type="KEGG" id="aae:aq_139"/>
<evidence type="ECO:0000256" key="4">
    <source>
        <dbReference type="ARBA" id="ARBA00022630"/>
    </source>
</evidence>
<dbReference type="OrthoDB" id="9803667at2"/>
<dbReference type="AlphaFoldDB" id="O66535"/>
<comment type="function">
    <text evidence="1">Catalyzes the phosphorylation of riboflavin to FMN followed by the adenylation of FMN to FAD.</text>
</comment>
<evidence type="ECO:0000313" key="17">
    <source>
        <dbReference type="EMBL" id="AAC06488.1"/>
    </source>
</evidence>
<accession>O66535</accession>
<evidence type="ECO:0000313" key="18">
    <source>
        <dbReference type="Proteomes" id="UP000000798"/>
    </source>
</evidence>
<dbReference type="EnsemblBacteria" id="AAC06488">
    <property type="protein sequence ID" value="AAC06488"/>
    <property type="gene ID" value="aq_139"/>
</dbReference>
<keyword evidence="4 15" id="KW-0285">Flavoprotein</keyword>
<dbReference type="Gene3D" id="2.40.30.30">
    <property type="entry name" value="Riboflavin kinase-like"/>
    <property type="match status" value="1"/>
</dbReference>
<dbReference type="Gene3D" id="3.40.50.620">
    <property type="entry name" value="HUPs"/>
    <property type="match status" value="1"/>
</dbReference>
<dbReference type="GO" id="GO:0008531">
    <property type="term" value="F:riboflavin kinase activity"/>
    <property type="evidence" value="ECO:0000318"/>
    <property type="project" value="GO_Central"/>
</dbReference>
<evidence type="ECO:0000256" key="10">
    <source>
        <dbReference type="ARBA" id="ARBA00022827"/>
    </source>
</evidence>
<evidence type="ECO:0000256" key="5">
    <source>
        <dbReference type="ARBA" id="ARBA00022643"/>
    </source>
</evidence>
<dbReference type="HOGENOM" id="CLU_048437_0_2_0"/>
<dbReference type="InterPro" id="IPR002606">
    <property type="entry name" value="Riboflavin_kinase_bac"/>
</dbReference>